<organism evidence="3 4">
    <name type="scientific">Streptomyces gardneri</name>
    <dbReference type="NCBI Taxonomy" id="66892"/>
    <lineage>
        <taxon>Bacteria</taxon>
        <taxon>Bacillati</taxon>
        <taxon>Actinomycetota</taxon>
        <taxon>Actinomycetes</taxon>
        <taxon>Kitasatosporales</taxon>
        <taxon>Streptomycetaceae</taxon>
        <taxon>Streptomyces</taxon>
    </lineage>
</organism>
<reference evidence="3 4" key="1">
    <citation type="submission" date="2019-06" db="EMBL/GenBank/DDBJ databases">
        <title>Whole genome shotgun sequence of Streptomyces gardneri NBRC 12865.</title>
        <authorList>
            <person name="Hosoyama A."/>
            <person name="Uohara A."/>
            <person name="Ohji S."/>
            <person name="Ichikawa N."/>
        </authorList>
    </citation>
    <scope>NUCLEOTIDE SEQUENCE [LARGE SCALE GENOMIC DNA]</scope>
    <source>
        <strain evidence="3 4">NBRC 12865</strain>
    </source>
</reference>
<dbReference type="SUPFAM" id="SSF50998">
    <property type="entry name" value="Quinoprotein alcohol dehydrogenase-like"/>
    <property type="match status" value="2"/>
</dbReference>
<keyword evidence="4" id="KW-1185">Reference proteome</keyword>
<dbReference type="Proteomes" id="UP000315226">
    <property type="component" value="Unassembled WGS sequence"/>
</dbReference>
<evidence type="ECO:0000256" key="1">
    <source>
        <dbReference type="SAM" id="MobiDB-lite"/>
    </source>
</evidence>
<comment type="caution">
    <text evidence="3">The sequence shown here is derived from an EMBL/GenBank/DDBJ whole genome shotgun (WGS) entry which is preliminary data.</text>
</comment>
<evidence type="ECO:0000313" key="4">
    <source>
        <dbReference type="Proteomes" id="UP000315226"/>
    </source>
</evidence>
<evidence type="ECO:0000313" key="3">
    <source>
        <dbReference type="EMBL" id="GEB57638.1"/>
    </source>
</evidence>
<dbReference type="Gene3D" id="2.130.10.10">
    <property type="entry name" value="YVTN repeat-like/Quinoprotein amine dehydrogenase"/>
    <property type="match status" value="1"/>
</dbReference>
<dbReference type="InterPro" id="IPR015943">
    <property type="entry name" value="WD40/YVTN_repeat-like_dom_sf"/>
</dbReference>
<sequence>MALGLVLSAALVTGCSGGAEPDAKPSGGETEKVTESASAAPKTPVFQGKPVPGLAAKPAWSLTRDEAGNCAGNASVKDSSQNDICTVGDAVILTGNSNGQAGTTTFTARLLDAETGKLRKKFDFPLHAESSGSTSSSAVTLAQVSEWRDGSPALLIRSRVDTPASGLKKASTQTVLTMYAPSGEKLGSSSFDEDTHMSTPVRNGYLVDASSIGGGATFIPIGDGETVTSEVSAFDLKGTVGSGLGYYSQPDISYQPSADWLTAKDVRTGNKAWNSKDLTPPAAIAKLVTSDKATSARLMPFRGDKALLEWSSYGDSEAVMTLIDVKSGRRLAEGPAIDTNGTVDDDGLAISPDGKTAVVQYGKGAVAWNTETGKELWRQAEDEVTIGPGDLPGNGVLYAYLDGVGAALDADDKKLLASEIAEMPQFTTNGYAAIHTSEGLFVFATQPV</sequence>
<dbReference type="InterPro" id="IPR011047">
    <property type="entry name" value="Quinoprotein_ADH-like_sf"/>
</dbReference>
<name>A0A4Y3RL36_9ACTN</name>
<accession>A0A4Y3RL36</accession>
<proteinExistence type="predicted"/>
<feature type="domain" description="Pyrrolo-quinoline quinone repeat" evidence="2">
    <location>
        <begin position="322"/>
        <end position="414"/>
    </location>
</feature>
<dbReference type="EMBL" id="BJMN01000020">
    <property type="protein sequence ID" value="GEB57638.1"/>
    <property type="molecule type" value="Genomic_DNA"/>
</dbReference>
<dbReference type="Pfam" id="PF13360">
    <property type="entry name" value="PQQ_2"/>
    <property type="match status" value="1"/>
</dbReference>
<gene>
    <name evidence="3" type="ORF">SGA01_32430</name>
</gene>
<evidence type="ECO:0000259" key="2">
    <source>
        <dbReference type="Pfam" id="PF13360"/>
    </source>
</evidence>
<feature type="region of interest" description="Disordered" evidence="1">
    <location>
        <begin position="17"/>
        <end position="51"/>
    </location>
</feature>
<protein>
    <recommendedName>
        <fullName evidence="2">Pyrrolo-quinoline quinone repeat domain-containing protein</fullName>
    </recommendedName>
</protein>
<dbReference type="InterPro" id="IPR002372">
    <property type="entry name" value="PQQ_rpt_dom"/>
</dbReference>
<dbReference type="AlphaFoldDB" id="A0A4Y3RL36"/>